<name>A0ABD3KBT9_EUCGL</name>
<reference evidence="2 3" key="1">
    <citation type="submission" date="2024-11" db="EMBL/GenBank/DDBJ databases">
        <title>Chromosome-level genome assembly of Eucalyptus globulus Labill. provides insights into its genome evolution.</title>
        <authorList>
            <person name="Li X."/>
        </authorList>
    </citation>
    <scope>NUCLEOTIDE SEQUENCE [LARGE SCALE GENOMIC DNA]</scope>
    <source>
        <strain evidence="2">CL2024</strain>
        <tissue evidence="2">Fresh tender leaves</tissue>
    </source>
</reference>
<dbReference type="AlphaFoldDB" id="A0ABD3KBT9"/>
<gene>
    <name evidence="2" type="ORF">ACJRO7_019090</name>
</gene>
<dbReference type="EMBL" id="JBJKBG010000005">
    <property type="protein sequence ID" value="KAL3737491.1"/>
    <property type="molecule type" value="Genomic_DNA"/>
</dbReference>
<protein>
    <submittedName>
        <fullName evidence="2">Uncharacterized protein</fullName>
    </submittedName>
</protein>
<organism evidence="2 3">
    <name type="scientific">Eucalyptus globulus</name>
    <name type="common">Tasmanian blue gum</name>
    <dbReference type="NCBI Taxonomy" id="34317"/>
    <lineage>
        <taxon>Eukaryota</taxon>
        <taxon>Viridiplantae</taxon>
        <taxon>Streptophyta</taxon>
        <taxon>Embryophyta</taxon>
        <taxon>Tracheophyta</taxon>
        <taxon>Spermatophyta</taxon>
        <taxon>Magnoliopsida</taxon>
        <taxon>eudicotyledons</taxon>
        <taxon>Gunneridae</taxon>
        <taxon>Pentapetalae</taxon>
        <taxon>rosids</taxon>
        <taxon>malvids</taxon>
        <taxon>Myrtales</taxon>
        <taxon>Myrtaceae</taxon>
        <taxon>Myrtoideae</taxon>
        <taxon>Eucalypteae</taxon>
        <taxon>Eucalyptus</taxon>
    </lineage>
</organism>
<evidence type="ECO:0000313" key="2">
    <source>
        <dbReference type="EMBL" id="KAL3737491.1"/>
    </source>
</evidence>
<keyword evidence="3" id="KW-1185">Reference proteome</keyword>
<feature type="non-terminal residue" evidence="2">
    <location>
        <position position="1"/>
    </location>
</feature>
<evidence type="ECO:0000256" key="1">
    <source>
        <dbReference type="SAM" id="MobiDB-lite"/>
    </source>
</evidence>
<proteinExistence type="predicted"/>
<evidence type="ECO:0000313" key="3">
    <source>
        <dbReference type="Proteomes" id="UP001634007"/>
    </source>
</evidence>
<comment type="caution">
    <text evidence="2">The sequence shown here is derived from an EMBL/GenBank/DDBJ whole genome shotgun (WGS) entry which is preliminary data.</text>
</comment>
<feature type="region of interest" description="Disordered" evidence="1">
    <location>
        <begin position="58"/>
        <end position="77"/>
    </location>
</feature>
<accession>A0ABD3KBT9</accession>
<dbReference type="Proteomes" id="UP001634007">
    <property type="component" value="Unassembled WGS sequence"/>
</dbReference>
<sequence length="77" mass="8834">IVLRELNFSNPIHRINLPVELLHGFDRGFIWNFAGGVDPKAAFMNDVLYSQSSLKRKRKRKGKGYSKLLQQDVNSTC</sequence>